<dbReference type="PANTHER" id="PTHR47992">
    <property type="entry name" value="PROTEIN PHOSPHATASE"/>
    <property type="match status" value="1"/>
</dbReference>
<evidence type="ECO:0000256" key="5">
    <source>
        <dbReference type="SAM" id="Coils"/>
    </source>
</evidence>
<dbReference type="GO" id="GO:0004722">
    <property type="term" value="F:protein serine/threonine phosphatase activity"/>
    <property type="evidence" value="ECO:0007669"/>
    <property type="project" value="InterPro"/>
</dbReference>
<dbReference type="InterPro" id="IPR000719">
    <property type="entry name" value="Prot_kinase_dom"/>
</dbReference>
<dbReference type="GO" id="GO:0004672">
    <property type="term" value="F:protein kinase activity"/>
    <property type="evidence" value="ECO:0007669"/>
    <property type="project" value="InterPro"/>
</dbReference>
<sequence>MTMPRRQTMQWPLPQQEMQQNPFQQEIQQLKQKLFQTETKLKDSDDKIYQMKQDKELLRKVIESQHGFYDEYIDLLESYKDTQINFAQLLYGMSTIQGIRPSNEDSEVCTQFAYNNKKYLLIAVFDGHGGDEASKYCKKFLIETLCLNQNFQKHKYKQALVEVFNQLDKEFCKENDKAGCTATLILITEDQMWSANLGDSRQIVKYANRVYETLDHKPGLPIEKQRVVDHGSFVMEQFGISRVAGALAVSRSIGDKSFKEFGVISTPDVQKLCTNFKWLMAACDGIYDVFDTNEIVHIVQHCLGTLYTGQDQKIKNYCEAALLYLAGENQKGDEVMKKFYQIDENLLVNCDQVDATQNVCSRISTLLTRMAFVAGSEDNVSVIIVVNNDSNEIEPSTSMSIPTSYGEQQITEELKNCKLKIDQQQKSLEFEEQKFQLLKNSIPQRMFYLSLADQKMLIEANELLTVNSINQAQNLLIQIPIQKDQIPLFQQRLSQFMTAKHQNVVNIIDHFSIMLEKQLRYITVIEIGETFIPLKKLLQLIGNQKKFLKCNTIDLLFDLSAGLAYLQQKAIVHGNIKPQNLYFSAGEDPFMFLGVPRVQSFVDDYTDQQANGHFSFATDIYSLGCVFYVMLTGKEISTRQGQLQFNELWLDRRYQLQNQAALLEIISLVNAMMDPEPADRPQPMVLFEKLTKHTSELKKQTKSFKNAISKIQEQQLK</sequence>
<protein>
    <submittedName>
        <fullName evidence="8">Protein phosphatase 2C</fullName>
    </submittedName>
</protein>
<feature type="domain" description="PPM-type phosphatase" evidence="7">
    <location>
        <begin position="90"/>
        <end position="387"/>
    </location>
</feature>
<comment type="similarity">
    <text evidence="4">Belongs to the PP2C family.</text>
</comment>
<keyword evidence="5" id="KW-0175">Coiled coil</keyword>
<evidence type="ECO:0000256" key="3">
    <source>
        <dbReference type="ARBA" id="ARBA00022912"/>
    </source>
</evidence>
<evidence type="ECO:0000259" key="7">
    <source>
        <dbReference type="PROSITE" id="PS51746"/>
    </source>
</evidence>
<evidence type="ECO:0000256" key="2">
    <source>
        <dbReference type="ARBA" id="ARBA00022801"/>
    </source>
</evidence>
<dbReference type="SMART" id="SM00332">
    <property type="entry name" value="PP2Cc"/>
    <property type="match status" value="1"/>
</dbReference>
<feature type="domain" description="Protein kinase" evidence="6">
    <location>
        <begin position="435"/>
        <end position="696"/>
    </location>
</feature>
<dbReference type="InterPro" id="IPR001932">
    <property type="entry name" value="PPM-type_phosphatase-like_dom"/>
</dbReference>
<dbReference type="AlphaFoldDB" id="A0A146KK32"/>
<dbReference type="InterPro" id="IPR036457">
    <property type="entry name" value="PPM-type-like_dom_sf"/>
</dbReference>
<dbReference type="InterPro" id="IPR000222">
    <property type="entry name" value="PP2C_BS"/>
</dbReference>
<keyword evidence="1" id="KW-0479">Metal-binding</keyword>
<dbReference type="EMBL" id="GDID01000997">
    <property type="protein sequence ID" value="JAP95609.1"/>
    <property type="molecule type" value="Transcribed_RNA"/>
</dbReference>
<dbReference type="Gene3D" id="3.60.40.10">
    <property type="entry name" value="PPM-type phosphatase domain"/>
    <property type="match status" value="1"/>
</dbReference>
<gene>
    <name evidence="8" type="ORF">TPC1_11338</name>
</gene>
<dbReference type="PROSITE" id="PS51746">
    <property type="entry name" value="PPM_2"/>
    <property type="match status" value="1"/>
</dbReference>
<name>A0A146KK32_9EUKA</name>
<dbReference type="PROSITE" id="PS50011">
    <property type="entry name" value="PROTEIN_KINASE_DOM"/>
    <property type="match status" value="1"/>
</dbReference>
<dbReference type="SUPFAM" id="SSF81606">
    <property type="entry name" value="PP2C-like"/>
    <property type="match status" value="1"/>
</dbReference>
<proteinExistence type="inferred from homology"/>
<dbReference type="InterPro" id="IPR015655">
    <property type="entry name" value="PP2C"/>
</dbReference>
<dbReference type="PROSITE" id="PS01032">
    <property type="entry name" value="PPM_1"/>
    <property type="match status" value="1"/>
</dbReference>
<dbReference type="Gene3D" id="1.10.510.10">
    <property type="entry name" value="Transferase(Phosphotransferase) domain 1"/>
    <property type="match status" value="2"/>
</dbReference>
<feature type="coiled-coil region" evidence="5">
    <location>
        <begin position="407"/>
        <end position="441"/>
    </location>
</feature>
<evidence type="ECO:0000313" key="8">
    <source>
        <dbReference type="EMBL" id="JAP95609.1"/>
    </source>
</evidence>
<dbReference type="InterPro" id="IPR011009">
    <property type="entry name" value="Kinase-like_dom_sf"/>
</dbReference>
<dbReference type="Pfam" id="PF00481">
    <property type="entry name" value="PP2C"/>
    <property type="match status" value="1"/>
</dbReference>
<keyword evidence="2 4" id="KW-0378">Hydrolase</keyword>
<evidence type="ECO:0000256" key="4">
    <source>
        <dbReference type="RuleBase" id="RU003465"/>
    </source>
</evidence>
<accession>A0A146KK32</accession>
<organism evidence="8">
    <name type="scientific">Trepomonas sp. PC1</name>
    <dbReference type="NCBI Taxonomy" id="1076344"/>
    <lineage>
        <taxon>Eukaryota</taxon>
        <taxon>Metamonada</taxon>
        <taxon>Diplomonadida</taxon>
        <taxon>Hexamitidae</taxon>
        <taxon>Hexamitinae</taxon>
        <taxon>Trepomonas</taxon>
    </lineage>
</organism>
<dbReference type="GO" id="GO:0005524">
    <property type="term" value="F:ATP binding"/>
    <property type="evidence" value="ECO:0007669"/>
    <property type="project" value="InterPro"/>
</dbReference>
<dbReference type="SMART" id="SM00220">
    <property type="entry name" value="S_TKc"/>
    <property type="match status" value="1"/>
</dbReference>
<keyword evidence="3 4" id="KW-0904">Protein phosphatase</keyword>
<evidence type="ECO:0000256" key="1">
    <source>
        <dbReference type="ARBA" id="ARBA00022723"/>
    </source>
</evidence>
<dbReference type="CDD" id="cd00143">
    <property type="entry name" value="PP2Cc"/>
    <property type="match status" value="1"/>
</dbReference>
<evidence type="ECO:0000259" key="6">
    <source>
        <dbReference type="PROSITE" id="PS50011"/>
    </source>
</evidence>
<dbReference type="SUPFAM" id="SSF56112">
    <property type="entry name" value="Protein kinase-like (PK-like)"/>
    <property type="match status" value="1"/>
</dbReference>
<reference evidence="8" key="1">
    <citation type="submission" date="2015-07" db="EMBL/GenBank/DDBJ databases">
        <title>Adaptation to a free-living lifestyle via gene acquisitions in the diplomonad Trepomonas sp. PC1.</title>
        <authorList>
            <person name="Xu F."/>
            <person name="Jerlstrom-Hultqvist J."/>
            <person name="Kolisko M."/>
            <person name="Simpson A.G.B."/>
            <person name="Roger A.J."/>
            <person name="Svard S.G."/>
            <person name="Andersson J.O."/>
        </authorList>
    </citation>
    <scope>NUCLEOTIDE SEQUENCE</scope>
    <source>
        <strain evidence="8">PC1</strain>
    </source>
</reference>
<dbReference type="GO" id="GO:0046872">
    <property type="term" value="F:metal ion binding"/>
    <property type="evidence" value="ECO:0007669"/>
    <property type="project" value="UniProtKB-KW"/>
</dbReference>